<reference evidence="2 3" key="1">
    <citation type="submission" date="2020-01" db="EMBL/GenBank/DDBJ databases">
        <title>Genome analysis.</title>
        <authorList>
            <person name="Wu S."/>
            <person name="Wang G."/>
        </authorList>
    </citation>
    <scope>NUCLEOTIDE SEQUENCE [LARGE SCALE GENOMIC DNA]</scope>
    <source>
        <strain evidence="2 3">SYL130</strain>
    </source>
</reference>
<keyword evidence="1" id="KW-0472">Membrane</keyword>
<evidence type="ECO:0000256" key="1">
    <source>
        <dbReference type="SAM" id="Phobius"/>
    </source>
</evidence>
<sequence length="97" mass="11056">MTASTNIQLYENLKKKLGTSEAEALVDFVDSRLKDSNDNNTKLLATKEDVKDLKFELTQEISGLRLDIERLTTKGQAWMIRIFVALVLMLITLLLKK</sequence>
<evidence type="ECO:0008006" key="4">
    <source>
        <dbReference type="Google" id="ProtNLM"/>
    </source>
</evidence>
<comment type="caution">
    <text evidence="2">The sequence shown here is derived from an EMBL/GenBank/DDBJ whole genome shotgun (WGS) entry which is preliminary data.</text>
</comment>
<evidence type="ECO:0000313" key="2">
    <source>
        <dbReference type="EMBL" id="NCI51133.1"/>
    </source>
</evidence>
<evidence type="ECO:0000313" key="3">
    <source>
        <dbReference type="Proteomes" id="UP000753802"/>
    </source>
</evidence>
<keyword evidence="3" id="KW-1185">Reference proteome</keyword>
<dbReference type="RefSeq" id="WP_161819425.1">
    <property type="nucleotide sequence ID" value="NZ_JAACJS010000015.1"/>
</dbReference>
<organism evidence="2 3">
    <name type="scientific">Sediminibacterium roseum</name>
    <dbReference type="NCBI Taxonomy" id="1978412"/>
    <lineage>
        <taxon>Bacteria</taxon>
        <taxon>Pseudomonadati</taxon>
        <taxon>Bacteroidota</taxon>
        <taxon>Chitinophagia</taxon>
        <taxon>Chitinophagales</taxon>
        <taxon>Chitinophagaceae</taxon>
        <taxon>Sediminibacterium</taxon>
    </lineage>
</organism>
<feature type="transmembrane region" description="Helical" evidence="1">
    <location>
        <begin position="78"/>
        <end position="95"/>
    </location>
</feature>
<keyword evidence="1" id="KW-0812">Transmembrane</keyword>
<dbReference type="EMBL" id="JAACJS010000015">
    <property type="protein sequence ID" value="NCI51133.1"/>
    <property type="molecule type" value="Genomic_DNA"/>
</dbReference>
<accession>A0ABW9ZYK7</accession>
<name>A0ABW9ZYK7_9BACT</name>
<keyword evidence="1" id="KW-1133">Transmembrane helix</keyword>
<protein>
    <recommendedName>
        <fullName evidence="4">Haemolysin XhlA</fullName>
    </recommendedName>
</protein>
<dbReference type="Proteomes" id="UP000753802">
    <property type="component" value="Unassembled WGS sequence"/>
</dbReference>
<gene>
    <name evidence="2" type="ORF">GWC95_14465</name>
</gene>
<proteinExistence type="predicted"/>